<dbReference type="EMBL" id="FNQK01000008">
    <property type="protein sequence ID" value="SEA22796.1"/>
    <property type="molecule type" value="Genomic_DNA"/>
</dbReference>
<gene>
    <name evidence="2" type="ORF">SAMN04487990_108138</name>
</gene>
<feature type="transmembrane region" description="Helical" evidence="1">
    <location>
        <begin position="340"/>
        <end position="359"/>
    </location>
</feature>
<feature type="transmembrane region" description="Helical" evidence="1">
    <location>
        <begin position="421"/>
        <end position="438"/>
    </location>
</feature>
<feature type="transmembrane region" description="Helical" evidence="1">
    <location>
        <begin position="366"/>
        <end position="385"/>
    </location>
</feature>
<dbReference type="AlphaFoldDB" id="A0A1H3ZGA1"/>
<keyword evidence="1" id="KW-1133">Transmembrane helix</keyword>
<proteinExistence type="predicted"/>
<dbReference type="PIRSF" id="PIRSF004548">
    <property type="entry name" value="CreD"/>
    <property type="match status" value="1"/>
</dbReference>
<dbReference type="PANTHER" id="PTHR30092:SF0">
    <property type="entry name" value="INNER MEMBRANE PROTEIN CRED"/>
    <property type="match status" value="1"/>
</dbReference>
<sequence>MNYSNDNNGTSSSAIPQKTSSKFGQWLKTSLTARLVMVGFLTLVLLIPLSYINSLIRERAARQTNVIHEINSKWGEHVMVYGPLLKLPYKSYSEKRTYNEKTKTHTTEIETKLKHAYIFPETLDVQADVASKTLKRGNYESVVYSANLDFNGFFSSPNLELKGIKQEDILWDKATFIVKTSNLKGIKGAIKINVAATDYAFETNYNTFDRGTNHDLDILESSFLNTADLPIASDNTMSYSFKMAYNGSEGLQIIPIGKTTTLGMTSNWANPSFNGEFLPNDQTKTITKDGFSADWKVTHLNRAFSQQHIDLIPALDQYAFGTKFLIMVNEFQQSERSAKYGFLVIGLTFLLFFLIQTLSKINIHPFQYLMIGIALTMFYTLLISISEHSNFLKAYIIAGGSVITLITLYSKSVLKNRKFPLFIGASLTALYSFIFVIIQLENYALLVGSIGLFTILAIVMFVSRKIDWNNG</sequence>
<dbReference type="OrthoDB" id="9791851at2"/>
<dbReference type="STRING" id="283786.SAMN04487990_108138"/>
<dbReference type="RefSeq" id="WP_092133644.1">
    <property type="nucleotide sequence ID" value="NZ_FNQK01000008.1"/>
</dbReference>
<keyword evidence="3" id="KW-1185">Reference proteome</keyword>
<keyword evidence="1" id="KW-0472">Membrane</keyword>
<protein>
    <submittedName>
        <fullName evidence="2">Inner membrane protein</fullName>
    </submittedName>
</protein>
<dbReference type="Proteomes" id="UP000198846">
    <property type="component" value="Unassembled WGS sequence"/>
</dbReference>
<feature type="transmembrane region" description="Helical" evidence="1">
    <location>
        <begin position="31"/>
        <end position="52"/>
    </location>
</feature>
<evidence type="ECO:0000313" key="3">
    <source>
        <dbReference type="Proteomes" id="UP000198846"/>
    </source>
</evidence>
<feature type="transmembrane region" description="Helical" evidence="1">
    <location>
        <begin position="444"/>
        <end position="462"/>
    </location>
</feature>
<evidence type="ECO:0000256" key="1">
    <source>
        <dbReference type="SAM" id="Phobius"/>
    </source>
</evidence>
<dbReference type="InterPro" id="IPR010364">
    <property type="entry name" value="Uncharacterised_IM_CreD"/>
</dbReference>
<evidence type="ECO:0000313" key="2">
    <source>
        <dbReference type="EMBL" id="SEA22796.1"/>
    </source>
</evidence>
<dbReference type="NCBIfam" id="NF008712">
    <property type="entry name" value="PRK11715.1-1"/>
    <property type="match status" value="1"/>
</dbReference>
<dbReference type="Pfam" id="PF06123">
    <property type="entry name" value="CreD"/>
    <property type="match status" value="1"/>
</dbReference>
<feature type="transmembrane region" description="Helical" evidence="1">
    <location>
        <begin position="391"/>
        <end position="409"/>
    </location>
</feature>
<reference evidence="2 3" key="1">
    <citation type="submission" date="2016-10" db="EMBL/GenBank/DDBJ databases">
        <authorList>
            <person name="de Groot N.N."/>
        </authorList>
    </citation>
    <scope>NUCLEOTIDE SEQUENCE [LARGE SCALE GENOMIC DNA]</scope>
    <source>
        <strain evidence="2 3">DSM 23842</strain>
    </source>
</reference>
<dbReference type="GO" id="GO:0005886">
    <property type="term" value="C:plasma membrane"/>
    <property type="evidence" value="ECO:0007669"/>
    <property type="project" value="TreeGrafter"/>
</dbReference>
<name>A0A1H3ZGA1_BIZPA</name>
<organism evidence="2 3">
    <name type="scientific">Bizionia paragorgiae</name>
    <dbReference type="NCBI Taxonomy" id="283786"/>
    <lineage>
        <taxon>Bacteria</taxon>
        <taxon>Pseudomonadati</taxon>
        <taxon>Bacteroidota</taxon>
        <taxon>Flavobacteriia</taxon>
        <taxon>Flavobacteriales</taxon>
        <taxon>Flavobacteriaceae</taxon>
        <taxon>Bizionia</taxon>
    </lineage>
</organism>
<accession>A0A1H3ZGA1</accession>
<dbReference type="PANTHER" id="PTHR30092">
    <property type="entry name" value="INNER MEMBRANE PROTEIN CRED"/>
    <property type="match status" value="1"/>
</dbReference>
<keyword evidence="1" id="KW-0812">Transmembrane</keyword>